<accession>A0A182PX82</accession>
<sequence length="179" mass="20224">MDGLPLHNSGLTQLWPILMQVHNFDAVPIMVIGIYCGLSKPENAEGYLRPLVDELNIILDRGIFINGKHIDIRIRAFIADTPARAFIKGKYRKLYKGVNTARPILTIKKYRVVSHTGYHGCIKCKVIGTFDPIGRKVVYHGVGEDRTDAEFRSGLYANNHQKRPSPMLELLDIDIVKDI</sequence>
<protein>
    <submittedName>
        <fullName evidence="1">Uncharacterized protein</fullName>
    </submittedName>
</protein>
<dbReference type="STRING" id="199890.A0A182PX82"/>
<keyword evidence="2" id="KW-1185">Reference proteome</keyword>
<dbReference type="AlphaFoldDB" id="A0A182PX82"/>
<dbReference type="VEuPathDB" id="VectorBase:AEPI011569"/>
<reference evidence="1" key="2">
    <citation type="submission" date="2020-05" db="UniProtKB">
        <authorList>
            <consortium name="EnsemblMetazoa"/>
        </authorList>
    </citation>
    <scope>IDENTIFICATION</scope>
    <source>
        <strain evidence="1">Epiroticus2</strain>
    </source>
</reference>
<evidence type="ECO:0000313" key="2">
    <source>
        <dbReference type="Proteomes" id="UP000075885"/>
    </source>
</evidence>
<organism evidence="1 2">
    <name type="scientific">Anopheles epiroticus</name>
    <dbReference type="NCBI Taxonomy" id="199890"/>
    <lineage>
        <taxon>Eukaryota</taxon>
        <taxon>Metazoa</taxon>
        <taxon>Ecdysozoa</taxon>
        <taxon>Arthropoda</taxon>
        <taxon>Hexapoda</taxon>
        <taxon>Insecta</taxon>
        <taxon>Pterygota</taxon>
        <taxon>Neoptera</taxon>
        <taxon>Endopterygota</taxon>
        <taxon>Diptera</taxon>
        <taxon>Nematocera</taxon>
        <taxon>Culicoidea</taxon>
        <taxon>Culicidae</taxon>
        <taxon>Anophelinae</taxon>
        <taxon>Anopheles</taxon>
    </lineage>
</organism>
<evidence type="ECO:0000313" key="1">
    <source>
        <dbReference type="EnsemblMetazoa" id="AEPI011569-PA"/>
    </source>
</evidence>
<proteinExistence type="predicted"/>
<name>A0A182PX82_9DIPT</name>
<reference evidence="2" key="1">
    <citation type="submission" date="2013-03" db="EMBL/GenBank/DDBJ databases">
        <title>The Genome Sequence of Anopheles epiroticus epiroticus2.</title>
        <authorList>
            <consortium name="The Broad Institute Genomics Platform"/>
            <person name="Neafsey D.E."/>
            <person name="Howell P."/>
            <person name="Walker B."/>
            <person name="Young S.K."/>
            <person name="Zeng Q."/>
            <person name="Gargeya S."/>
            <person name="Fitzgerald M."/>
            <person name="Haas B."/>
            <person name="Abouelleil A."/>
            <person name="Allen A.W."/>
            <person name="Alvarado L."/>
            <person name="Arachchi H.M."/>
            <person name="Berlin A.M."/>
            <person name="Chapman S.B."/>
            <person name="Gainer-Dewar J."/>
            <person name="Goldberg J."/>
            <person name="Griggs A."/>
            <person name="Gujja S."/>
            <person name="Hansen M."/>
            <person name="Howarth C."/>
            <person name="Imamovic A."/>
            <person name="Ireland A."/>
            <person name="Larimer J."/>
            <person name="McCowan C."/>
            <person name="Murphy C."/>
            <person name="Pearson M."/>
            <person name="Poon T.W."/>
            <person name="Priest M."/>
            <person name="Roberts A."/>
            <person name="Saif S."/>
            <person name="Shea T."/>
            <person name="Sisk P."/>
            <person name="Sykes S."/>
            <person name="Wortman J."/>
            <person name="Nusbaum C."/>
            <person name="Birren B."/>
        </authorList>
    </citation>
    <scope>NUCLEOTIDE SEQUENCE [LARGE SCALE GENOMIC DNA]</scope>
    <source>
        <strain evidence="2">Epiroticus2</strain>
    </source>
</reference>
<dbReference type="EnsemblMetazoa" id="AEPI011569-RA">
    <property type="protein sequence ID" value="AEPI011569-PA"/>
    <property type="gene ID" value="AEPI011569"/>
</dbReference>
<dbReference type="PANTHER" id="PTHR33053">
    <property type="entry name" value="PROTEIN, PUTATIVE-RELATED"/>
    <property type="match status" value="1"/>
</dbReference>
<dbReference type="PANTHER" id="PTHR33053:SF9">
    <property type="entry name" value="AGAP000105-PA"/>
    <property type="match status" value="1"/>
</dbReference>
<dbReference type="Proteomes" id="UP000075885">
    <property type="component" value="Unassembled WGS sequence"/>
</dbReference>